<comment type="subcellular location">
    <subcellularLocation>
        <location evidence="1">Cell envelope</location>
    </subcellularLocation>
</comment>
<organism evidence="8 9">
    <name type="scientific">Pseudaquabacterium pictum</name>
    <dbReference type="NCBI Taxonomy" id="2315236"/>
    <lineage>
        <taxon>Bacteria</taxon>
        <taxon>Pseudomonadati</taxon>
        <taxon>Pseudomonadota</taxon>
        <taxon>Betaproteobacteria</taxon>
        <taxon>Burkholderiales</taxon>
        <taxon>Sphaerotilaceae</taxon>
        <taxon>Pseudaquabacterium</taxon>
    </lineage>
</organism>
<dbReference type="PIRSF" id="PIRSF002741">
    <property type="entry name" value="MppA"/>
    <property type="match status" value="1"/>
</dbReference>
<keyword evidence="3" id="KW-0813">Transport</keyword>
<keyword evidence="9" id="KW-1185">Reference proteome</keyword>
<evidence type="ECO:0000256" key="2">
    <source>
        <dbReference type="ARBA" id="ARBA00005695"/>
    </source>
</evidence>
<comment type="caution">
    <text evidence="8">The sequence shown here is derived from an EMBL/GenBank/DDBJ whole genome shotgun (WGS) entry which is preliminary data.</text>
</comment>
<dbReference type="Gene3D" id="3.90.76.10">
    <property type="entry name" value="Dipeptide-binding Protein, Domain 1"/>
    <property type="match status" value="1"/>
</dbReference>
<evidence type="ECO:0000259" key="7">
    <source>
        <dbReference type="Pfam" id="PF00496"/>
    </source>
</evidence>
<dbReference type="CDD" id="cd08512">
    <property type="entry name" value="PBP2_NikA_DppA_OppA_like_7"/>
    <property type="match status" value="1"/>
</dbReference>
<dbReference type="GO" id="GO:0043190">
    <property type="term" value="C:ATP-binding cassette (ABC) transporter complex"/>
    <property type="evidence" value="ECO:0007669"/>
    <property type="project" value="InterPro"/>
</dbReference>
<dbReference type="InterPro" id="IPR000914">
    <property type="entry name" value="SBP_5_dom"/>
</dbReference>
<proteinExistence type="inferred from homology"/>
<feature type="domain" description="Solute-binding protein family 5" evidence="7">
    <location>
        <begin position="78"/>
        <end position="449"/>
    </location>
</feature>
<evidence type="ECO:0000256" key="4">
    <source>
        <dbReference type="ARBA" id="ARBA00022729"/>
    </source>
</evidence>
<dbReference type="Pfam" id="PF00496">
    <property type="entry name" value="SBP_bac_5"/>
    <property type="match status" value="1"/>
</dbReference>
<keyword evidence="4 6" id="KW-0732">Signal</keyword>
<accession>A0A480AKN9</accession>
<dbReference type="GO" id="GO:0015833">
    <property type="term" value="P:peptide transport"/>
    <property type="evidence" value="ECO:0007669"/>
    <property type="project" value="TreeGrafter"/>
</dbReference>
<evidence type="ECO:0000256" key="5">
    <source>
        <dbReference type="SAM" id="MobiDB-lite"/>
    </source>
</evidence>
<feature type="chain" id="PRO_5019779336" evidence="6">
    <location>
        <begin position="26"/>
        <end position="547"/>
    </location>
</feature>
<dbReference type="Gene3D" id="3.10.105.10">
    <property type="entry name" value="Dipeptide-binding Protein, Domain 3"/>
    <property type="match status" value="1"/>
</dbReference>
<dbReference type="OrthoDB" id="9801799at2"/>
<evidence type="ECO:0000256" key="3">
    <source>
        <dbReference type="ARBA" id="ARBA00022448"/>
    </source>
</evidence>
<dbReference type="PANTHER" id="PTHR30290">
    <property type="entry name" value="PERIPLASMIC BINDING COMPONENT OF ABC TRANSPORTER"/>
    <property type="match status" value="1"/>
</dbReference>
<dbReference type="AlphaFoldDB" id="A0A480AKN9"/>
<feature type="signal peptide" evidence="6">
    <location>
        <begin position="1"/>
        <end position="25"/>
    </location>
</feature>
<protein>
    <submittedName>
        <fullName evidence="8">ABC transporter substrate-binding protein</fullName>
    </submittedName>
</protein>
<comment type="similarity">
    <text evidence="2">Belongs to the bacterial solute-binding protein 5 family.</text>
</comment>
<dbReference type="InterPro" id="IPR039424">
    <property type="entry name" value="SBP_5"/>
</dbReference>
<dbReference type="InterPro" id="IPR030678">
    <property type="entry name" value="Peptide/Ni-bd"/>
</dbReference>
<dbReference type="Gene3D" id="3.40.190.10">
    <property type="entry name" value="Periplasmic binding protein-like II"/>
    <property type="match status" value="1"/>
</dbReference>
<dbReference type="PANTHER" id="PTHR30290:SF10">
    <property type="entry name" value="PERIPLASMIC OLIGOPEPTIDE-BINDING PROTEIN-RELATED"/>
    <property type="match status" value="1"/>
</dbReference>
<gene>
    <name evidence="8" type="ORF">AQPW35_06470</name>
</gene>
<dbReference type="Proteomes" id="UP000301751">
    <property type="component" value="Unassembled WGS sequence"/>
</dbReference>
<reference evidence="9" key="1">
    <citation type="submission" date="2019-03" db="EMBL/GenBank/DDBJ databases">
        <title>Aquabacterium pictum sp.nov., the first bacteriochlorophyll a-containing freshwater bacterium in the genus Aquabacterium of the class Betaproteobacteria.</title>
        <authorList>
            <person name="Hirose S."/>
            <person name="Tank M."/>
            <person name="Hara E."/>
            <person name="Tamaki H."/>
            <person name="Takaichi S."/>
            <person name="Haruta S."/>
            <person name="Hanada S."/>
        </authorList>
    </citation>
    <scope>NUCLEOTIDE SEQUENCE [LARGE SCALE GENOMIC DNA]</scope>
    <source>
        <strain evidence="9">W35</strain>
    </source>
</reference>
<dbReference type="SUPFAM" id="SSF53850">
    <property type="entry name" value="Periplasmic binding protein-like II"/>
    <property type="match status" value="1"/>
</dbReference>
<evidence type="ECO:0000256" key="1">
    <source>
        <dbReference type="ARBA" id="ARBA00004196"/>
    </source>
</evidence>
<dbReference type="RefSeq" id="WP_137731299.1">
    <property type="nucleotide sequence ID" value="NZ_BJCL01000001.1"/>
</dbReference>
<name>A0A480AKN9_9BURK</name>
<evidence type="ECO:0000313" key="8">
    <source>
        <dbReference type="EMBL" id="GCL61566.1"/>
    </source>
</evidence>
<dbReference type="EMBL" id="BJCL01000001">
    <property type="protein sequence ID" value="GCL61566.1"/>
    <property type="molecule type" value="Genomic_DNA"/>
</dbReference>
<evidence type="ECO:0000256" key="6">
    <source>
        <dbReference type="SAM" id="SignalP"/>
    </source>
</evidence>
<sequence>MQRRQFTALAPAAAVAAWAAAPVQAADAAADQLLVGMSMNNLLSLDPGSATGLDALAVACNLYDHLLETDAADTTRLLPGLAEAWQVAEGGRLLQFRLRSGPAFAGGRPVTADDAAWSLQRVLRLNLAPATVWKSYGFSATNADALVRATDPHTLQITLPQPTDPALVLATLATSMSACVLDRAAVMAQARTEARGSDLGATWLTTHAAGSGAFVLEAWRPKELLTLQRAPGHWRGPARLRRVVLRHMTESQTLRLMLSRGDLDVAGGLSAPDVRALARRPDLAVERVRRGNLYYLAVNARRAPFTDERVRRAVLRHLIDFQGVADGVLPFYGELQQRPVPPGLPASLPQPGYRLDVAEARRLLAEAGLAGGFDTTIRVIAEAPFTAIATSVQATLAQAGIRASILPGTGNQVYGAMRERSFDLVVGRGGGGSEPHPHSSLRALLYNPDNRDSAKLSNFQGWRTGHADAVLNGLIEQALLERDPARQRALYQQAQERADAVVGGLQPIAQVLDTQVLRRVVQGYAGHPAGTTRLHGVSKLPAAEARA</sequence>
<dbReference type="GO" id="GO:0030288">
    <property type="term" value="C:outer membrane-bounded periplasmic space"/>
    <property type="evidence" value="ECO:0007669"/>
    <property type="project" value="UniProtKB-ARBA"/>
</dbReference>
<feature type="region of interest" description="Disordered" evidence="5">
    <location>
        <begin position="528"/>
        <end position="547"/>
    </location>
</feature>
<evidence type="ECO:0000313" key="9">
    <source>
        <dbReference type="Proteomes" id="UP000301751"/>
    </source>
</evidence>
<dbReference type="GO" id="GO:1904680">
    <property type="term" value="F:peptide transmembrane transporter activity"/>
    <property type="evidence" value="ECO:0007669"/>
    <property type="project" value="TreeGrafter"/>
</dbReference>